<keyword evidence="4" id="KW-0186">Copper</keyword>
<dbReference type="eggNOG" id="ENOG502QQ0T">
    <property type="taxonomic scope" value="Eukaryota"/>
</dbReference>
<dbReference type="GeneID" id="5545028"/>
<protein>
    <recommendedName>
        <fullName evidence="9">Copper-fist domain-containing protein</fullName>
    </recommendedName>
</protein>
<reference evidence="10 11" key="1">
    <citation type="journal article" date="2007" name="Proc. Natl. Acad. Sci. U.S.A.">
        <title>Independent sorting-out of thousands of duplicated gene pairs in two yeast species descended from a whole-genome duplication.</title>
        <authorList>
            <person name="Scannell D.R."/>
            <person name="Frank A.C."/>
            <person name="Conant G.C."/>
            <person name="Byrne K.P."/>
            <person name="Woolfit M."/>
            <person name="Wolfe K.H."/>
        </authorList>
    </citation>
    <scope>NUCLEOTIDE SEQUENCE [LARGE SCALE GENOMIC DNA]</scope>
    <source>
        <strain evidence="11">ATCC 22028 / DSM 70294 / BCRC 21397 / CBS 2163 / NBRC 10782 / NRRL Y-8283 / UCD 57-17</strain>
    </source>
</reference>
<dbReference type="Gene3D" id="3.90.430.10">
    <property type="entry name" value="Copper fist DNA-binding domain"/>
    <property type="match status" value="1"/>
</dbReference>
<evidence type="ECO:0000313" key="10">
    <source>
        <dbReference type="EMBL" id="EDO16806.1"/>
    </source>
</evidence>
<evidence type="ECO:0000256" key="6">
    <source>
        <dbReference type="ARBA" id="ARBA00023163"/>
    </source>
</evidence>
<evidence type="ECO:0000256" key="5">
    <source>
        <dbReference type="ARBA" id="ARBA00023015"/>
    </source>
</evidence>
<dbReference type="SUPFAM" id="SSF57879">
    <property type="entry name" value="Zinc domain conserved in yeast copper-regulated transcription factors"/>
    <property type="match status" value="1"/>
</dbReference>
<dbReference type="GO" id="GO:0005634">
    <property type="term" value="C:nucleus"/>
    <property type="evidence" value="ECO:0007669"/>
    <property type="project" value="UniProtKB-SubCell"/>
</dbReference>
<keyword evidence="6" id="KW-0804">Transcription</keyword>
<sequence>MIIYEDDKYACVSCIRGHRSTTCRHTNRMLVKVRTRGRPSAVDMRKVILVDTSSEVSSVSGSTEINHNSKGGNSAGGSGGRNSSSPISNGVTSPTTPSCGGKSMIYSSSSGSGTGSIDFPDEFGGSDMGCPGMNVQPVLFLRAKRKQNALLVNGKLKIIVENNNNNNNSNNNSTVASENHNGDSEDVEESEASKFKYVTEKEYLQKYGTDGNASITNNKISSTGKIHTHDGAHEEIDGMRLCSCREERSTNKTKPSPGATGETMGGNIHTGCCTTGSTPTAIPSTVPSVIPSISMEKTLSFTTPSASNDVQESDPISAPMLMASSSNSPGLEPTAVGFLDSLKVEDHGLGLVSNGDIRLPPPHAFAVQPSNNGHHMQQQQQQTHQFGITQDQCVVDLLTHRGLYLSSTCTCPDDNCRCVNCLVHRNENELNSYIQKSGVPLTHFGEAHLTNTMLEDCCYGCQCTPEDCQCNDCLVHGTEILSFDKLLFYGILNVPLRRKSMIKFKKTLIPSKFWWDFLKLQVPLMTEQQLESLDMLSWFENIIETYKEDLQNSSAYSSSYMPQTTSMFS</sequence>
<evidence type="ECO:0000256" key="1">
    <source>
        <dbReference type="ARBA" id="ARBA00004123"/>
    </source>
</evidence>
<dbReference type="KEGG" id="vpo:Kpol_1056p6"/>
<keyword evidence="3" id="KW-0862">Zinc</keyword>
<feature type="domain" description="Copper-fist" evidence="9">
    <location>
        <begin position="1"/>
        <end position="40"/>
    </location>
</feature>
<dbReference type="PANTHER" id="PTHR28088">
    <property type="entry name" value="TRANSCRIPTIONAL ACTIVATOR HAA1-RELATED"/>
    <property type="match status" value="1"/>
</dbReference>
<dbReference type="PROSITE" id="PS50073">
    <property type="entry name" value="COPPER_FIST_2"/>
    <property type="match status" value="1"/>
</dbReference>
<dbReference type="GO" id="GO:0000981">
    <property type="term" value="F:DNA-binding transcription factor activity, RNA polymerase II-specific"/>
    <property type="evidence" value="ECO:0007669"/>
    <property type="project" value="TreeGrafter"/>
</dbReference>
<dbReference type="GO" id="GO:0000978">
    <property type="term" value="F:RNA polymerase II cis-regulatory region sequence-specific DNA binding"/>
    <property type="evidence" value="ECO:0007669"/>
    <property type="project" value="TreeGrafter"/>
</dbReference>
<dbReference type="SMART" id="SM00412">
    <property type="entry name" value="Cu_FIST"/>
    <property type="match status" value="1"/>
</dbReference>
<keyword evidence="2" id="KW-0479">Metal-binding</keyword>
<dbReference type="PANTHER" id="PTHR28088:SF7">
    <property type="entry name" value="METAL-BINDING ACTIVATOR 1"/>
    <property type="match status" value="1"/>
</dbReference>
<dbReference type="FunFam" id="3.90.430.10:FF:000001">
    <property type="entry name" value="Copper fist DNA-binding protein"/>
    <property type="match status" value="1"/>
</dbReference>
<keyword evidence="11" id="KW-1185">Reference proteome</keyword>
<evidence type="ECO:0000256" key="7">
    <source>
        <dbReference type="ARBA" id="ARBA00023242"/>
    </source>
</evidence>
<dbReference type="GO" id="GO:0006878">
    <property type="term" value="P:intracellular copper ion homeostasis"/>
    <property type="evidence" value="ECO:0007669"/>
    <property type="project" value="TreeGrafter"/>
</dbReference>
<comment type="subcellular location">
    <subcellularLocation>
        <location evidence="1">Nucleus</location>
    </subcellularLocation>
</comment>
<name>A7TLL4_VANPO</name>
<dbReference type="Pfam" id="PF00649">
    <property type="entry name" value="Copper-fist"/>
    <property type="match status" value="1"/>
</dbReference>
<dbReference type="PRINTS" id="PR00617">
    <property type="entry name" value="COPPERFIST"/>
</dbReference>
<dbReference type="EMBL" id="DS480416">
    <property type="protein sequence ID" value="EDO16806.1"/>
    <property type="molecule type" value="Genomic_DNA"/>
</dbReference>
<feature type="compositionally biased region" description="Low complexity" evidence="8">
    <location>
        <begin position="58"/>
        <end position="72"/>
    </location>
</feature>
<dbReference type="InterPro" id="IPR036395">
    <property type="entry name" value="Cu_fist_DNA-bd_dom_sf"/>
</dbReference>
<accession>A7TLL4</accession>
<keyword evidence="5" id="KW-0805">Transcription regulation</keyword>
<dbReference type="GO" id="GO:0006879">
    <property type="term" value="P:intracellular iron ion homeostasis"/>
    <property type="evidence" value="ECO:0007669"/>
    <property type="project" value="TreeGrafter"/>
</dbReference>
<dbReference type="Proteomes" id="UP000000267">
    <property type="component" value="Unassembled WGS sequence"/>
</dbReference>
<keyword evidence="7" id="KW-0539">Nucleus</keyword>
<dbReference type="HOGENOM" id="CLU_034774_0_0_1"/>
<feature type="compositionally biased region" description="Low complexity" evidence="8">
    <location>
        <begin position="81"/>
        <end position="90"/>
    </location>
</feature>
<feature type="region of interest" description="Disordered" evidence="8">
    <location>
        <begin position="161"/>
        <end position="192"/>
    </location>
</feature>
<evidence type="ECO:0000256" key="2">
    <source>
        <dbReference type="ARBA" id="ARBA00022723"/>
    </source>
</evidence>
<dbReference type="PhylomeDB" id="A7TLL4"/>
<feature type="compositionally biased region" description="Low complexity" evidence="8">
    <location>
        <begin position="162"/>
        <end position="173"/>
    </location>
</feature>
<dbReference type="InterPro" id="IPR051763">
    <property type="entry name" value="Copper_Homeo_Regul"/>
</dbReference>
<dbReference type="InterPro" id="IPR001083">
    <property type="entry name" value="Cu_fist_DNA-bd_dom"/>
</dbReference>
<dbReference type="FunCoup" id="A7TLL4">
    <property type="interactions" value="509"/>
</dbReference>
<evidence type="ECO:0000313" key="11">
    <source>
        <dbReference type="Proteomes" id="UP000000267"/>
    </source>
</evidence>
<dbReference type="OMA" id="CLIHRKE"/>
<evidence type="ECO:0000256" key="4">
    <source>
        <dbReference type="ARBA" id="ARBA00023008"/>
    </source>
</evidence>
<evidence type="ECO:0000256" key="8">
    <source>
        <dbReference type="SAM" id="MobiDB-lite"/>
    </source>
</evidence>
<dbReference type="STRING" id="436907.A7TLL4"/>
<dbReference type="GO" id="GO:0005507">
    <property type="term" value="F:copper ion binding"/>
    <property type="evidence" value="ECO:0007669"/>
    <property type="project" value="InterPro"/>
</dbReference>
<dbReference type="InParanoid" id="A7TLL4"/>
<dbReference type="AlphaFoldDB" id="A7TLL4"/>
<dbReference type="RefSeq" id="XP_001644664.1">
    <property type="nucleotide sequence ID" value="XM_001644614.1"/>
</dbReference>
<gene>
    <name evidence="10" type="ORF">Kpol_1056p6</name>
</gene>
<proteinExistence type="predicted"/>
<organism evidence="11">
    <name type="scientific">Vanderwaltozyma polyspora (strain ATCC 22028 / DSM 70294 / BCRC 21397 / CBS 2163 / NBRC 10782 / NRRL Y-8283 / UCD 57-17)</name>
    <name type="common">Kluyveromyces polysporus</name>
    <dbReference type="NCBI Taxonomy" id="436907"/>
    <lineage>
        <taxon>Eukaryota</taxon>
        <taxon>Fungi</taxon>
        <taxon>Dikarya</taxon>
        <taxon>Ascomycota</taxon>
        <taxon>Saccharomycotina</taxon>
        <taxon>Saccharomycetes</taxon>
        <taxon>Saccharomycetales</taxon>
        <taxon>Saccharomycetaceae</taxon>
        <taxon>Vanderwaltozyma</taxon>
    </lineage>
</organism>
<feature type="region of interest" description="Disordered" evidence="8">
    <location>
        <begin position="58"/>
        <end position="120"/>
    </location>
</feature>
<evidence type="ECO:0000259" key="9">
    <source>
        <dbReference type="PROSITE" id="PS50073"/>
    </source>
</evidence>
<feature type="compositionally biased region" description="Low complexity" evidence="8">
    <location>
        <begin position="98"/>
        <end position="111"/>
    </location>
</feature>
<dbReference type="SMART" id="SM01090">
    <property type="entry name" value="Copper-fist"/>
    <property type="match status" value="1"/>
</dbReference>
<dbReference type="OrthoDB" id="5600085at2759"/>
<dbReference type="GO" id="GO:0045944">
    <property type="term" value="P:positive regulation of transcription by RNA polymerase II"/>
    <property type="evidence" value="ECO:0007669"/>
    <property type="project" value="TreeGrafter"/>
</dbReference>
<evidence type="ECO:0000256" key="3">
    <source>
        <dbReference type="ARBA" id="ARBA00022833"/>
    </source>
</evidence>